<protein>
    <submittedName>
        <fullName evidence="2">DUF2203 domain-containing protein</fullName>
    </submittedName>
</protein>
<dbReference type="AlphaFoldDB" id="A0A7S7NR99"/>
<keyword evidence="3" id="KW-1185">Reference proteome</keyword>
<keyword evidence="1" id="KW-0175">Coiled coil</keyword>
<dbReference type="Proteomes" id="UP000593892">
    <property type="component" value="Chromosome"/>
</dbReference>
<evidence type="ECO:0000313" key="3">
    <source>
        <dbReference type="Proteomes" id="UP000593892"/>
    </source>
</evidence>
<dbReference type="EMBL" id="CP063849">
    <property type="protein sequence ID" value="QOY88260.1"/>
    <property type="molecule type" value="Genomic_DNA"/>
</dbReference>
<sequence>MARFFTLEQAQQLVPEVRRMLNEAVEARAELEESQQEIAECMRKAHQMGGVDLDTGRLVLLRKRVDELGKKLKEILDQFEELGIQVKDLNIGLVDFPTKYRGEEVLICYQLNETGVGYWHGLDEGFRGRKRIDRDFLDHHEGDLVH</sequence>
<organism evidence="2 3">
    <name type="scientific">Paludibaculum fermentans</name>
    <dbReference type="NCBI Taxonomy" id="1473598"/>
    <lineage>
        <taxon>Bacteria</taxon>
        <taxon>Pseudomonadati</taxon>
        <taxon>Acidobacteriota</taxon>
        <taxon>Terriglobia</taxon>
        <taxon>Bryobacterales</taxon>
        <taxon>Bryobacteraceae</taxon>
        <taxon>Paludibaculum</taxon>
    </lineage>
</organism>
<feature type="coiled-coil region" evidence="1">
    <location>
        <begin position="7"/>
        <end position="78"/>
    </location>
</feature>
<evidence type="ECO:0000256" key="1">
    <source>
        <dbReference type="SAM" id="Coils"/>
    </source>
</evidence>
<accession>A0A7S7NR99</accession>
<dbReference type="InterPro" id="IPR018699">
    <property type="entry name" value="DUF2203"/>
</dbReference>
<dbReference type="RefSeq" id="WP_194449923.1">
    <property type="nucleotide sequence ID" value="NZ_CP063849.1"/>
</dbReference>
<gene>
    <name evidence="2" type="ORF">IRI77_36930</name>
</gene>
<dbReference type="Pfam" id="PF09969">
    <property type="entry name" value="DUF2203"/>
    <property type="match status" value="1"/>
</dbReference>
<dbReference type="PIRSF" id="PIRSF016498">
    <property type="entry name" value="UCP016498"/>
    <property type="match status" value="1"/>
</dbReference>
<dbReference type="KEGG" id="pfer:IRI77_36930"/>
<name>A0A7S7NR99_PALFE</name>
<proteinExistence type="predicted"/>
<reference evidence="2 3" key="1">
    <citation type="submission" date="2020-10" db="EMBL/GenBank/DDBJ databases">
        <title>Complete genome sequence of Paludibaculum fermentans P105T, a facultatively anaerobic acidobacterium capable of dissimilatory Fe(III) reduction.</title>
        <authorList>
            <person name="Dedysh S.N."/>
            <person name="Beletsky A.V."/>
            <person name="Kulichevskaya I.S."/>
            <person name="Mardanov A.V."/>
            <person name="Ravin N.V."/>
        </authorList>
    </citation>
    <scope>NUCLEOTIDE SEQUENCE [LARGE SCALE GENOMIC DNA]</scope>
    <source>
        <strain evidence="2 3">P105</strain>
    </source>
</reference>
<evidence type="ECO:0000313" key="2">
    <source>
        <dbReference type="EMBL" id="QOY88260.1"/>
    </source>
</evidence>